<evidence type="ECO:0000256" key="3">
    <source>
        <dbReference type="ARBA" id="ARBA00022679"/>
    </source>
</evidence>
<evidence type="ECO:0000259" key="10">
    <source>
        <dbReference type="PROSITE" id="PS50011"/>
    </source>
</evidence>
<evidence type="ECO:0000256" key="4">
    <source>
        <dbReference type="ARBA" id="ARBA00022741"/>
    </source>
</evidence>
<dbReference type="PANTHER" id="PTHR24363:SF0">
    <property type="entry name" value="SERINE_THREONINE KINASE LIKE DOMAIN CONTAINING 1"/>
    <property type="match status" value="1"/>
</dbReference>
<evidence type="ECO:0000256" key="8">
    <source>
        <dbReference type="ARBA" id="ARBA00048679"/>
    </source>
</evidence>
<dbReference type="EC" id="2.7.11.1" evidence="1"/>
<keyword evidence="9" id="KW-1133">Transmembrane helix</keyword>
<dbReference type="Pfam" id="PF00069">
    <property type="entry name" value="Pkinase"/>
    <property type="match status" value="1"/>
</dbReference>
<keyword evidence="9" id="KW-0812">Transmembrane</keyword>
<reference evidence="11 12" key="1">
    <citation type="submission" date="2015-09" db="EMBL/GenBank/DDBJ databases">
        <authorList>
            <consortium name="Pathogen Informatics"/>
        </authorList>
    </citation>
    <scope>NUCLEOTIDE SEQUENCE [LARGE SCALE GENOMIC DNA]</scope>
    <source>
        <strain evidence="11 12">2789STDY5834959</strain>
    </source>
</reference>
<evidence type="ECO:0000256" key="1">
    <source>
        <dbReference type="ARBA" id="ARBA00012513"/>
    </source>
</evidence>
<dbReference type="RefSeq" id="WP_055072863.1">
    <property type="nucleotide sequence ID" value="NZ_CYXY01000009.1"/>
</dbReference>
<evidence type="ECO:0000313" key="11">
    <source>
        <dbReference type="EMBL" id="CUM97313.1"/>
    </source>
</evidence>
<dbReference type="GO" id="GO:0005524">
    <property type="term" value="F:ATP binding"/>
    <property type="evidence" value="ECO:0007669"/>
    <property type="project" value="UniProtKB-KW"/>
</dbReference>
<keyword evidence="2" id="KW-0723">Serine/threonine-protein kinase</keyword>
<evidence type="ECO:0000256" key="7">
    <source>
        <dbReference type="ARBA" id="ARBA00047899"/>
    </source>
</evidence>
<dbReference type="PANTHER" id="PTHR24363">
    <property type="entry name" value="SERINE/THREONINE PROTEIN KINASE"/>
    <property type="match status" value="1"/>
</dbReference>
<proteinExistence type="predicted"/>
<dbReference type="PROSITE" id="PS00108">
    <property type="entry name" value="PROTEIN_KINASE_ST"/>
    <property type="match status" value="1"/>
</dbReference>
<evidence type="ECO:0000256" key="9">
    <source>
        <dbReference type="SAM" id="Phobius"/>
    </source>
</evidence>
<keyword evidence="9" id="KW-0472">Membrane</keyword>
<feature type="transmembrane region" description="Helical" evidence="9">
    <location>
        <begin position="264"/>
        <end position="284"/>
    </location>
</feature>
<keyword evidence="5 11" id="KW-0418">Kinase</keyword>
<keyword evidence="6" id="KW-0067">ATP-binding</keyword>
<comment type="catalytic activity">
    <reaction evidence="8">
        <text>L-seryl-[protein] + ATP = O-phospho-L-seryl-[protein] + ADP + H(+)</text>
        <dbReference type="Rhea" id="RHEA:17989"/>
        <dbReference type="Rhea" id="RHEA-COMP:9863"/>
        <dbReference type="Rhea" id="RHEA-COMP:11604"/>
        <dbReference type="ChEBI" id="CHEBI:15378"/>
        <dbReference type="ChEBI" id="CHEBI:29999"/>
        <dbReference type="ChEBI" id="CHEBI:30616"/>
        <dbReference type="ChEBI" id="CHEBI:83421"/>
        <dbReference type="ChEBI" id="CHEBI:456216"/>
        <dbReference type="EC" id="2.7.11.1"/>
    </reaction>
</comment>
<evidence type="ECO:0000256" key="2">
    <source>
        <dbReference type="ARBA" id="ARBA00022527"/>
    </source>
</evidence>
<keyword evidence="3 11" id="KW-0808">Transferase</keyword>
<dbReference type="InterPro" id="IPR008271">
    <property type="entry name" value="Ser/Thr_kinase_AS"/>
</dbReference>
<feature type="transmembrane region" description="Helical" evidence="9">
    <location>
        <begin position="304"/>
        <end position="324"/>
    </location>
</feature>
<organism evidence="11 12">
    <name type="scientific">Anaerostipes hadrus</name>
    <dbReference type="NCBI Taxonomy" id="649756"/>
    <lineage>
        <taxon>Bacteria</taxon>
        <taxon>Bacillati</taxon>
        <taxon>Bacillota</taxon>
        <taxon>Clostridia</taxon>
        <taxon>Lachnospirales</taxon>
        <taxon>Lachnospiraceae</taxon>
        <taxon>Anaerostipes</taxon>
    </lineage>
</organism>
<evidence type="ECO:0000256" key="5">
    <source>
        <dbReference type="ARBA" id="ARBA00022777"/>
    </source>
</evidence>
<feature type="transmembrane region" description="Helical" evidence="9">
    <location>
        <begin position="336"/>
        <end position="361"/>
    </location>
</feature>
<dbReference type="SUPFAM" id="SSF56112">
    <property type="entry name" value="Protein kinase-like (PK-like)"/>
    <property type="match status" value="1"/>
</dbReference>
<dbReference type="InterPro" id="IPR011009">
    <property type="entry name" value="Kinase-like_dom_sf"/>
</dbReference>
<evidence type="ECO:0000256" key="6">
    <source>
        <dbReference type="ARBA" id="ARBA00022840"/>
    </source>
</evidence>
<dbReference type="EMBL" id="CYXY01000009">
    <property type="protein sequence ID" value="CUM97313.1"/>
    <property type="molecule type" value="Genomic_DNA"/>
</dbReference>
<sequence length="366" mass="42421">MTLEEEYRLSCYEELTTLGNHNHIYLVKHKLSGEIFVKKVLSRFSLDVYKQLRDLQIPGIPKIHDLILENNSLILIEDYIHGQTLEQLLAEQTTLVYSDALAIMRKLCDVLKSLHTLTPPIIHRDLKLSNIILTSENLVYIVDFDTARYYESGQEQDTELLGTKEYAPPEQYGFGQSDARSDIYALGIIFNRLLTGEYPKHQLADNRYRSVISKCIRWNPDERFQTVEELKTALHDNISSDIGKPGFTLSSIHSDIPGFRTGKLWKMILAFFGYLSFLYCSMTSDFTNAKTGLPLTGLQLWHERFFVFLMLLSLIFYNFNYKNIRTRSFLGHSLPFVLRIVLQCLISLGILVILMIFMLLIEEIIW</sequence>
<dbReference type="GO" id="GO:0004674">
    <property type="term" value="F:protein serine/threonine kinase activity"/>
    <property type="evidence" value="ECO:0007669"/>
    <property type="project" value="UniProtKB-KW"/>
</dbReference>
<dbReference type="GO" id="GO:0106310">
    <property type="term" value="F:protein serine kinase activity"/>
    <property type="evidence" value="ECO:0007669"/>
    <property type="project" value="RHEA"/>
</dbReference>
<feature type="domain" description="Protein kinase" evidence="10">
    <location>
        <begin position="1"/>
        <end position="238"/>
    </location>
</feature>
<name>A0A173T3G7_ANAHA</name>
<protein>
    <recommendedName>
        <fullName evidence="1">non-specific serine/threonine protein kinase</fullName>
        <ecNumber evidence="1">2.7.11.1</ecNumber>
    </recommendedName>
</protein>
<dbReference type="PROSITE" id="PS50011">
    <property type="entry name" value="PROTEIN_KINASE_DOM"/>
    <property type="match status" value="1"/>
</dbReference>
<accession>A0A173T3G7</accession>
<dbReference type="Proteomes" id="UP000095553">
    <property type="component" value="Unassembled WGS sequence"/>
</dbReference>
<evidence type="ECO:0000313" key="12">
    <source>
        <dbReference type="Proteomes" id="UP000095553"/>
    </source>
</evidence>
<comment type="catalytic activity">
    <reaction evidence="7">
        <text>L-threonyl-[protein] + ATP = O-phospho-L-threonyl-[protein] + ADP + H(+)</text>
        <dbReference type="Rhea" id="RHEA:46608"/>
        <dbReference type="Rhea" id="RHEA-COMP:11060"/>
        <dbReference type="Rhea" id="RHEA-COMP:11605"/>
        <dbReference type="ChEBI" id="CHEBI:15378"/>
        <dbReference type="ChEBI" id="CHEBI:30013"/>
        <dbReference type="ChEBI" id="CHEBI:30616"/>
        <dbReference type="ChEBI" id="CHEBI:61977"/>
        <dbReference type="ChEBI" id="CHEBI:456216"/>
        <dbReference type="EC" id="2.7.11.1"/>
    </reaction>
</comment>
<dbReference type="CDD" id="cd14014">
    <property type="entry name" value="STKc_PknB_like"/>
    <property type="match status" value="1"/>
</dbReference>
<dbReference type="SMART" id="SM00220">
    <property type="entry name" value="S_TKc"/>
    <property type="match status" value="1"/>
</dbReference>
<dbReference type="InterPro" id="IPR000719">
    <property type="entry name" value="Prot_kinase_dom"/>
</dbReference>
<dbReference type="AlphaFoldDB" id="A0A173T3G7"/>
<dbReference type="Gene3D" id="1.10.510.10">
    <property type="entry name" value="Transferase(Phosphotransferase) domain 1"/>
    <property type="match status" value="1"/>
</dbReference>
<keyword evidence="4" id="KW-0547">Nucleotide-binding</keyword>
<gene>
    <name evidence="11" type="primary">pknB</name>
    <name evidence="11" type="ORF">ERS852571_01733</name>
</gene>